<dbReference type="EMBL" id="FOIM01000009">
    <property type="protein sequence ID" value="SET59413.1"/>
    <property type="molecule type" value="Genomic_DNA"/>
</dbReference>
<dbReference type="RefSeq" id="WP_007710975.1">
    <property type="nucleotide sequence ID" value="NZ_CABJCG010000006.1"/>
</dbReference>
<gene>
    <name evidence="2" type="ORF">SAMN05216313_10954</name>
</gene>
<dbReference type="SUPFAM" id="SSF47413">
    <property type="entry name" value="lambda repressor-like DNA-binding domains"/>
    <property type="match status" value="1"/>
</dbReference>
<dbReference type="GO" id="GO:0003677">
    <property type="term" value="F:DNA binding"/>
    <property type="evidence" value="ECO:0007669"/>
    <property type="project" value="UniProtKB-KW"/>
</dbReference>
<sequence>MYDYSPLWQTMREMGITTYRLIKEGIDKKTLSNLQHNKNVTVLTLEKLCTILNCSVENVVRIVPEEKGEEA</sequence>
<protein>
    <submittedName>
        <fullName evidence="2">DNA-binding transcriptional regulator, XRE family</fullName>
    </submittedName>
</protein>
<dbReference type="InterPro" id="IPR001387">
    <property type="entry name" value="Cro/C1-type_HTH"/>
</dbReference>
<keyword evidence="3" id="KW-1185">Reference proteome</keyword>
<reference evidence="3" key="1">
    <citation type="submission" date="2016-10" db="EMBL/GenBank/DDBJ databases">
        <authorList>
            <person name="Varghese N."/>
            <person name="Submissions S."/>
        </authorList>
    </citation>
    <scope>NUCLEOTIDE SEQUENCE [LARGE SCALE GENOMIC DNA]</scope>
    <source>
        <strain evidence="3">NLAE-zl-G277</strain>
    </source>
</reference>
<dbReference type="Gene3D" id="1.10.260.40">
    <property type="entry name" value="lambda repressor-like DNA-binding domains"/>
    <property type="match status" value="1"/>
</dbReference>
<evidence type="ECO:0000313" key="3">
    <source>
        <dbReference type="Proteomes" id="UP000198508"/>
    </source>
</evidence>
<dbReference type="PROSITE" id="PS50943">
    <property type="entry name" value="HTH_CROC1"/>
    <property type="match status" value="1"/>
</dbReference>
<evidence type="ECO:0000313" key="2">
    <source>
        <dbReference type="EMBL" id="SET59413.1"/>
    </source>
</evidence>
<dbReference type="STRING" id="460384.SAMN05216313_10954"/>
<dbReference type="InterPro" id="IPR010982">
    <property type="entry name" value="Lambda_DNA-bd_dom_sf"/>
</dbReference>
<dbReference type="AlphaFoldDB" id="A0A1I0FQ07"/>
<dbReference type="Pfam" id="PF13443">
    <property type="entry name" value="HTH_26"/>
    <property type="match status" value="1"/>
</dbReference>
<evidence type="ECO:0000259" key="1">
    <source>
        <dbReference type="PROSITE" id="PS50943"/>
    </source>
</evidence>
<accession>A0A1I0FQ07</accession>
<dbReference type="Proteomes" id="UP000198508">
    <property type="component" value="Unassembled WGS sequence"/>
</dbReference>
<feature type="domain" description="HTH cro/C1-type" evidence="1">
    <location>
        <begin position="25"/>
        <end position="59"/>
    </location>
</feature>
<dbReference type="GeneID" id="93278356"/>
<organism evidence="2 3">
    <name type="scientific">Enterocloster lavalensis</name>
    <dbReference type="NCBI Taxonomy" id="460384"/>
    <lineage>
        <taxon>Bacteria</taxon>
        <taxon>Bacillati</taxon>
        <taxon>Bacillota</taxon>
        <taxon>Clostridia</taxon>
        <taxon>Lachnospirales</taxon>
        <taxon>Lachnospiraceae</taxon>
        <taxon>Enterocloster</taxon>
    </lineage>
</organism>
<name>A0A1I0FQ07_9FIRM</name>
<proteinExistence type="predicted"/>
<keyword evidence="2" id="KW-0238">DNA-binding</keyword>